<dbReference type="EMBL" id="CAMXCT030000241">
    <property type="protein sequence ID" value="CAL4763369.1"/>
    <property type="molecule type" value="Genomic_DNA"/>
</dbReference>
<feature type="region of interest" description="Disordered" evidence="1">
    <location>
        <begin position="630"/>
        <end position="685"/>
    </location>
</feature>
<keyword evidence="5" id="KW-1185">Reference proteome</keyword>
<evidence type="ECO:0000313" key="5">
    <source>
        <dbReference type="Proteomes" id="UP001152797"/>
    </source>
</evidence>
<feature type="compositionally biased region" description="Basic residues" evidence="1">
    <location>
        <begin position="646"/>
        <end position="660"/>
    </location>
</feature>
<dbReference type="EMBL" id="CAMXCT010000241">
    <property type="protein sequence ID" value="CAI3976057.1"/>
    <property type="molecule type" value="Genomic_DNA"/>
</dbReference>
<dbReference type="EMBL" id="CAMXCT010000389">
    <property type="protein sequence ID" value="CAI3978117.1"/>
    <property type="molecule type" value="Genomic_DNA"/>
</dbReference>
<gene>
    <name evidence="2" type="ORF">C1SCF055_LOCUS4316</name>
    <name evidence="3" type="ORF">C1SCF055_LOCUS6192</name>
</gene>
<dbReference type="AlphaFoldDB" id="A0A9P1BRR4"/>
<name>A0A9P1BRR4_9DINO</name>
<evidence type="ECO:0000256" key="1">
    <source>
        <dbReference type="SAM" id="MobiDB-lite"/>
    </source>
</evidence>
<proteinExistence type="predicted"/>
<sequence>MADLPSDDEHGPEIKTGPDLLALTHKAIPDFKTPTPARKRLEFLDDQLSSEKPVKCCAKLCIHHYRANSDRVKNIEDIRKQMNDLNQEETNRFVLGLLQKLGSDNRENVLRLLPGISSNAIPVDQRKYNGRAPTAKSAEVNMGVDAKVVEEKLEEREEEKKEVEDEEEEEAEEAEPLAQTPPLEELQGAAMCTSGIFLPSETSSDLPPSFLDGQPVHSEQALASANASAPLAATMREGSGAADCKRCSICAEFSARCKRATTESERSKLESNQRQHLTNIQQYRLIQNRLDVLSVLEGYLLLEPDLAKDASAEVTVLLKAIDWAEDFVEVILQNVKPARGRKLKAELLPGALDFKSYVHQLGVEVAGLVHTGYDVGDATHCWRFIRRSDLPVYDDATDESWVPAEISGEDYKHHPSDCILLVKHLVNSPSLSQSPMVLLPMEFHKLLKKGVEALPRKLIADRAKKEWEKFAPGPVKKVTITHNHPDALPKPKGRPRKRPAESTIVKPKDDGEMVFGHRSKKRGPVVPPPEDGNADDVLGDAEPSPPVDVEPNPSASSGVARPSWPTRATFAGRKKPTDKEAANLFDSRREKFYQLAPSTLWRDGKEREYWKLCVQFDSCDKGITEFLKKEGVCPDPTPLPPGHGRAAGRGKGKGKGRGRGSAKSVKPNAKEPGRKRSRGKASLKN</sequence>
<dbReference type="EMBL" id="CAMXCT030000389">
    <property type="protein sequence ID" value="CAL4765429.1"/>
    <property type="molecule type" value="Genomic_DNA"/>
</dbReference>
<comment type="caution">
    <text evidence="3">The sequence shown here is derived from an EMBL/GenBank/DDBJ whole genome shotgun (WGS) entry which is preliminary data.</text>
</comment>
<feature type="compositionally biased region" description="Basic residues" evidence="1">
    <location>
        <begin position="675"/>
        <end position="685"/>
    </location>
</feature>
<reference evidence="4" key="2">
    <citation type="submission" date="2024-04" db="EMBL/GenBank/DDBJ databases">
        <authorList>
            <person name="Chen Y."/>
            <person name="Shah S."/>
            <person name="Dougan E. K."/>
            <person name="Thang M."/>
            <person name="Chan C."/>
        </authorList>
    </citation>
    <scope>NUCLEOTIDE SEQUENCE [LARGE SCALE GENOMIC DNA]</scope>
</reference>
<evidence type="ECO:0000313" key="4">
    <source>
        <dbReference type="EMBL" id="CAL1129432.1"/>
    </source>
</evidence>
<feature type="region of interest" description="Disordered" evidence="1">
    <location>
        <begin position="152"/>
        <end position="183"/>
    </location>
</feature>
<dbReference type="Proteomes" id="UP001152797">
    <property type="component" value="Unassembled WGS sequence"/>
</dbReference>
<evidence type="ECO:0000313" key="2">
    <source>
        <dbReference type="EMBL" id="CAI3976057.1"/>
    </source>
</evidence>
<protein>
    <submittedName>
        <fullName evidence="3">Uncharacterized protein</fullName>
    </submittedName>
</protein>
<feature type="compositionally biased region" description="Acidic residues" evidence="1">
    <location>
        <begin position="164"/>
        <end position="175"/>
    </location>
</feature>
<dbReference type="EMBL" id="CAMXCT020000241">
    <property type="protein sequence ID" value="CAL1129432.1"/>
    <property type="molecule type" value="Genomic_DNA"/>
</dbReference>
<evidence type="ECO:0000313" key="3">
    <source>
        <dbReference type="EMBL" id="CAI3978117.1"/>
    </source>
</evidence>
<reference evidence="3" key="1">
    <citation type="submission" date="2022-10" db="EMBL/GenBank/DDBJ databases">
        <authorList>
            <person name="Chen Y."/>
            <person name="Dougan E. K."/>
            <person name="Chan C."/>
            <person name="Rhodes N."/>
            <person name="Thang M."/>
        </authorList>
    </citation>
    <scope>NUCLEOTIDE SEQUENCE</scope>
</reference>
<organism evidence="3">
    <name type="scientific">Cladocopium goreaui</name>
    <dbReference type="NCBI Taxonomy" id="2562237"/>
    <lineage>
        <taxon>Eukaryota</taxon>
        <taxon>Sar</taxon>
        <taxon>Alveolata</taxon>
        <taxon>Dinophyceae</taxon>
        <taxon>Suessiales</taxon>
        <taxon>Symbiodiniaceae</taxon>
        <taxon>Cladocopium</taxon>
    </lineage>
</organism>
<dbReference type="EMBL" id="CAMXCT020000389">
    <property type="protein sequence ID" value="CAL1131492.1"/>
    <property type="molecule type" value="Genomic_DNA"/>
</dbReference>
<feature type="compositionally biased region" description="Basic and acidic residues" evidence="1">
    <location>
        <begin position="152"/>
        <end position="163"/>
    </location>
</feature>
<accession>A0A9P1BRR4</accession>
<feature type="region of interest" description="Disordered" evidence="1">
    <location>
        <begin position="474"/>
        <end position="583"/>
    </location>
</feature>